<dbReference type="Proteomes" id="UP000027195">
    <property type="component" value="Unassembled WGS sequence"/>
</dbReference>
<dbReference type="SUPFAM" id="SSF51735">
    <property type="entry name" value="NAD(P)-binding Rossmann-fold domains"/>
    <property type="match status" value="1"/>
</dbReference>
<dbReference type="AlphaFoldDB" id="A0A067N2D5"/>
<organism evidence="3 4">
    <name type="scientific">Botryobasidium botryosum (strain FD-172 SS1)</name>
    <dbReference type="NCBI Taxonomy" id="930990"/>
    <lineage>
        <taxon>Eukaryota</taxon>
        <taxon>Fungi</taxon>
        <taxon>Dikarya</taxon>
        <taxon>Basidiomycota</taxon>
        <taxon>Agaricomycotina</taxon>
        <taxon>Agaricomycetes</taxon>
        <taxon>Cantharellales</taxon>
        <taxon>Botryobasidiaceae</taxon>
        <taxon>Botryobasidium</taxon>
    </lineage>
</organism>
<gene>
    <name evidence="3" type="ORF">BOTBODRAFT_27125</name>
</gene>
<evidence type="ECO:0000313" key="4">
    <source>
        <dbReference type="Proteomes" id="UP000027195"/>
    </source>
</evidence>
<evidence type="ECO:0000313" key="3">
    <source>
        <dbReference type="EMBL" id="KDQ21125.1"/>
    </source>
</evidence>
<dbReference type="InterPro" id="IPR036291">
    <property type="entry name" value="NAD(P)-bd_dom_sf"/>
</dbReference>
<reference evidence="4" key="1">
    <citation type="journal article" date="2014" name="Proc. Natl. Acad. Sci. U.S.A.">
        <title>Extensive sampling of basidiomycete genomes demonstrates inadequacy of the white-rot/brown-rot paradigm for wood decay fungi.</title>
        <authorList>
            <person name="Riley R."/>
            <person name="Salamov A.A."/>
            <person name="Brown D.W."/>
            <person name="Nagy L.G."/>
            <person name="Floudas D."/>
            <person name="Held B.W."/>
            <person name="Levasseur A."/>
            <person name="Lombard V."/>
            <person name="Morin E."/>
            <person name="Otillar R."/>
            <person name="Lindquist E.A."/>
            <person name="Sun H."/>
            <person name="LaButti K.M."/>
            <person name="Schmutz J."/>
            <person name="Jabbour D."/>
            <person name="Luo H."/>
            <person name="Baker S.E."/>
            <person name="Pisabarro A.G."/>
            <person name="Walton J.D."/>
            <person name="Blanchette R.A."/>
            <person name="Henrissat B."/>
            <person name="Martin F."/>
            <person name="Cullen D."/>
            <person name="Hibbett D.S."/>
            <person name="Grigoriev I.V."/>
        </authorList>
    </citation>
    <scope>NUCLEOTIDE SEQUENCE [LARGE SCALE GENOMIC DNA]</scope>
    <source>
        <strain evidence="4">FD-172 SS1</strain>
    </source>
</reference>
<name>A0A067N2D5_BOTB1</name>
<dbReference type="EMBL" id="KL198017">
    <property type="protein sequence ID" value="KDQ21125.1"/>
    <property type="molecule type" value="Genomic_DNA"/>
</dbReference>
<sequence length="251" mass="27690">MEELLAIRASPFTTIEHITCDLRSYSSVHFFALKVLNDIPSPIGYIVLCAGIVCGARRITGDGIEETLQVNALSQALLLDLLLPKLESSGRHARVVFVASSLHRQAAKEHDLSPSSLNEVFGTPNWKSMTAYALSKLLFMHLFFIARDRIKKRNDGTTVIAVSPGFVPNTGLSRESNVAFRIAASYILPMAPFATSLCQGADTILKSIEDTALPSGTYLSKAGVEKAAEECYDEEKRELWRTWLTNQGLWQ</sequence>
<dbReference type="InParanoid" id="A0A067N2D5"/>
<keyword evidence="2" id="KW-0560">Oxidoreductase</keyword>
<accession>A0A067N2D5</accession>
<dbReference type="OrthoDB" id="9876299at2759"/>
<dbReference type="PANTHER" id="PTHR24320">
    <property type="entry name" value="RETINOL DEHYDROGENASE"/>
    <property type="match status" value="1"/>
</dbReference>
<evidence type="ECO:0000256" key="1">
    <source>
        <dbReference type="ARBA" id="ARBA00006484"/>
    </source>
</evidence>
<keyword evidence="4" id="KW-1185">Reference proteome</keyword>
<evidence type="ECO:0008006" key="5">
    <source>
        <dbReference type="Google" id="ProtNLM"/>
    </source>
</evidence>
<dbReference type="HOGENOM" id="CLU_1106956_0_0_1"/>
<comment type="similarity">
    <text evidence="1">Belongs to the short-chain dehydrogenases/reductases (SDR) family.</text>
</comment>
<dbReference type="GO" id="GO:0016491">
    <property type="term" value="F:oxidoreductase activity"/>
    <property type="evidence" value="ECO:0007669"/>
    <property type="project" value="UniProtKB-KW"/>
</dbReference>
<protein>
    <recommendedName>
        <fullName evidence="5">Ketoreductase (KR) domain-containing protein</fullName>
    </recommendedName>
</protein>
<proteinExistence type="inferred from homology"/>
<dbReference type="STRING" id="930990.A0A067N2D5"/>
<dbReference type="PANTHER" id="PTHR24320:SF152">
    <property type="entry name" value="SHORT-CHAIN DEHYDROGENASE_REDUCTASE FAMILY PROTEIN"/>
    <property type="match status" value="1"/>
</dbReference>
<evidence type="ECO:0000256" key="2">
    <source>
        <dbReference type="ARBA" id="ARBA00023002"/>
    </source>
</evidence>
<dbReference type="Gene3D" id="3.40.50.720">
    <property type="entry name" value="NAD(P)-binding Rossmann-like Domain"/>
    <property type="match status" value="1"/>
</dbReference>